<name>A0A2N5RYP5_9BASI</name>
<feature type="compositionally biased region" description="Low complexity" evidence="1">
    <location>
        <begin position="451"/>
        <end position="465"/>
    </location>
</feature>
<feature type="compositionally biased region" description="Polar residues" evidence="1">
    <location>
        <begin position="697"/>
        <end position="709"/>
    </location>
</feature>
<feature type="compositionally biased region" description="Pro residues" evidence="1">
    <location>
        <begin position="552"/>
        <end position="567"/>
    </location>
</feature>
<comment type="caution">
    <text evidence="2">The sequence shown here is derived from an EMBL/GenBank/DDBJ whole genome shotgun (WGS) entry which is preliminary data.</text>
</comment>
<proteinExistence type="predicted"/>
<reference evidence="2 3" key="1">
    <citation type="submission" date="2017-11" db="EMBL/GenBank/DDBJ databases">
        <title>De novo assembly and phasing of dikaryotic genomes from two isolates of Puccinia coronata f. sp. avenae, the causal agent of oat crown rust.</title>
        <authorList>
            <person name="Miller M.E."/>
            <person name="Zhang Y."/>
            <person name="Omidvar V."/>
            <person name="Sperschneider J."/>
            <person name="Schwessinger B."/>
            <person name="Raley C."/>
            <person name="Palmer J.M."/>
            <person name="Garnica D."/>
            <person name="Upadhyaya N."/>
            <person name="Rathjen J."/>
            <person name="Taylor J.M."/>
            <person name="Park R.F."/>
            <person name="Dodds P.N."/>
            <person name="Hirsch C.D."/>
            <person name="Kianian S.F."/>
            <person name="Figueroa M."/>
        </authorList>
    </citation>
    <scope>NUCLEOTIDE SEQUENCE [LARGE SCALE GENOMIC DNA]</scope>
    <source>
        <strain evidence="2">12NC29</strain>
    </source>
</reference>
<dbReference type="EMBL" id="PGCJ01001350">
    <property type="protein sequence ID" value="PLW06125.1"/>
    <property type="molecule type" value="Genomic_DNA"/>
</dbReference>
<feature type="compositionally biased region" description="Low complexity" evidence="1">
    <location>
        <begin position="194"/>
        <end position="219"/>
    </location>
</feature>
<feature type="region of interest" description="Disordered" evidence="1">
    <location>
        <begin position="383"/>
        <end position="588"/>
    </location>
</feature>
<feature type="compositionally biased region" description="Basic and acidic residues" evidence="1">
    <location>
        <begin position="220"/>
        <end position="236"/>
    </location>
</feature>
<dbReference type="OrthoDB" id="2506486at2759"/>
<evidence type="ECO:0000313" key="3">
    <source>
        <dbReference type="Proteomes" id="UP000235388"/>
    </source>
</evidence>
<protein>
    <submittedName>
        <fullName evidence="2">Uncharacterized protein</fullName>
    </submittedName>
</protein>
<feature type="compositionally biased region" description="Polar residues" evidence="1">
    <location>
        <begin position="466"/>
        <end position="483"/>
    </location>
</feature>
<feature type="compositionally biased region" description="Low complexity" evidence="1">
    <location>
        <begin position="238"/>
        <end position="249"/>
    </location>
</feature>
<feature type="compositionally biased region" description="Low complexity" evidence="1">
    <location>
        <begin position="154"/>
        <end position="170"/>
    </location>
</feature>
<feature type="compositionally biased region" description="Acidic residues" evidence="1">
    <location>
        <begin position="530"/>
        <end position="545"/>
    </location>
</feature>
<feature type="compositionally biased region" description="Low complexity" evidence="1">
    <location>
        <begin position="416"/>
        <end position="437"/>
    </location>
</feature>
<feature type="region of interest" description="Disordered" evidence="1">
    <location>
        <begin position="697"/>
        <end position="716"/>
    </location>
</feature>
<dbReference type="Proteomes" id="UP000235388">
    <property type="component" value="Unassembled WGS sequence"/>
</dbReference>
<feature type="region of interest" description="Disordered" evidence="1">
    <location>
        <begin position="134"/>
        <end position="370"/>
    </location>
</feature>
<sequence>GGVLVLQMSLMSPELVLSPGWSYFMAASASPFPSGPLRLATAATATGSSKPHTFSLRYPPSHPAELSNAGAALSSTASGDVSLRQGASEPRARRWLCWILHRLDNVVHLTPDDPGPLQKKPTPLAQQQLNNRSTPLALPKPASTIPPPQKVGTSASNHRPPSSSSSPPEVSHSEFNQANGLSNSTFPPVPSTVPPSSETSQPRYNSSDASTSSSNLTRSQGRDHNSRTSYNDDRSSRTTVTTTITAAAAHVNLAPPSKKRDYSSYSSQHHSTITASPASDTGPLHVAQADEVEEFDFVDSPADPDPPSHHSHHVHSPLSSLKHPSPASSQAQPHPHSARTDRVNLATAATSPAGRPTLSRSSSVADTGGRFPCISLQCSARSANLSNQPTAPSPLQSVAYSSSSSPEDRVPGTANTPALVSVSPAASVTVTTAESTTGGHGGPTRRFPIPSSSSNGINGKSGVSSPIPTWQYTPHLQYPNVNGGSPLGVNGNRSPAGLTTQNLAASSAPSVPQRPYQRSDSGSSVRESDTDSDDDGEDSSEDENGFEAVLPPAQPAELPPPPPPPPVAEAMRDSEQDAEAEDDDEEDDVDLANIANELEASMMIGELYGTRVGQGAYGTAPQQPLKSHKPLLVVKLPRAERSRQPIITRRKGQATQLLASPELRKQNQKQRDDVTLVTGARINTTCTEQDNLYTYSHHPQSGSSFNTFRNRGKLLT</sequence>
<feature type="compositionally biased region" description="Polar residues" evidence="1">
    <location>
        <begin position="263"/>
        <end position="279"/>
    </location>
</feature>
<feature type="compositionally biased region" description="Acidic residues" evidence="1">
    <location>
        <begin position="576"/>
        <end position="588"/>
    </location>
</feature>
<dbReference type="AlphaFoldDB" id="A0A2N5RYP5"/>
<feature type="compositionally biased region" description="Polar residues" evidence="1">
    <location>
        <begin position="491"/>
        <end position="525"/>
    </location>
</feature>
<organism evidence="2 3">
    <name type="scientific">Puccinia coronata f. sp. avenae</name>
    <dbReference type="NCBI Taxonomy" id="200324"/>
    <lineage>
        <taxon>Eukaryota</taxon>
        <taxon>Fungi</taxon>
        <taxon>Dikarya</taxon>
        <taxon>Basidiomycota</taxon>
        <taxon>Pucciniomycotina</taxon>
        <taxon>Pucciniomycetes</taxon>
        <taxon>Pucciniales</taxon>
        <taxon>Pucciniaceae</taxon>
        <taxon>Puccinia</taxon>
    </lineage>
</organism>
<gene>
    <name evidence="2" type="ORF">PCANC_27239</name>
</gene>
<accession>A0A2N5RYP5</accession>
<feature type="compositionally biased region" description="Polar residues" evidence="1">
    <location>
        <begin position="383"/>
        <end position="405"/>
    </location>
</feature>
<evidence type="ECO:0000313" key="2">
    <source>
        <dbReference type="EMBL" id="PLW06125.1"/>
    </source>
</evidence>
<evidence type="ECO:0000256" key="1">
    <source>
        <dbReference type="SAM" id="MobiDB-lite"/>
    </source>
</evidence>
<feature type="non-terminal residue" evidence="2">
    <location>
        <position position="1"/>
    </location>
</feature>
<keyword evidence="3" id="KW-1185">Reference proteome</keyword>
<feature type="compositionally biased region" description="Low complexity" evidence="1">
    <location>
        <begin position="316"/>
        <end position="335"/>
    </location>
</feature>